<feature type="region of interest" description="Disordered" evidence="1">
    <location>
        <begin position="456"/>
        <end position="479"/>
    </location>
</feature>
<evidence type="ECO:0008006" key="4">
    <source>
        <dbReference type="Google" id="ProtNLM"/>
    </source>
</evidence>
<organism evidence="2 3">
    <name type="scientific">Strongylocentrotus purpuratus</name>
    <name type="common">Purple sea urchin</name>
    <dbReference type="NCBI Taxonomy" id="7668"/>
    <lineage>
        <taxon>Eukaryota</taxon>
        <taxon>Metazoa</taxon>
        <taxon>Echinodermata</taxon>
        <taxon>Eleutherozoa</taxon>
        <taxon>Echinozoa</taxon>
        <taxon>Echinoidea</taxon>
        <taxon>Euechinoidea</taxon>
        <taxon>Echinacea</taxon>
        <taxon>Camarodonta</taxon>
        <taxon>Echinidea</taxon>
        <taxon>Strongylocentrotidae</taxon>
        <taxon>Strongylocentrotus</taxon>
    </lineage>
</organism>
<dbReference type="RefSeq" id="XP_030837910.1">
    <property type="nucleotide sequence ID" value="XM_030982050.1"/>
</dbReference>
<protein>
    <recommendedName>
        <fullName evidence="4">DUF3504 domain-containing protein</fullName>
    </recommendedName>
</protein>
<dbReference type="KEGG" id="spu:100891607"/>
<feature type="region of interest" description="Disordered" evidence="1">
    <location>
        <begin position="884"/>
        <end position="905"/>
    </location>
</feature>
<dbReference type="Proteomes" id="UP000007110">
    <property type="component" value="Unassembled WGS sequence"/>
</dbReference>
<evidence type="ECO:0000313" key="3">
    <source>
        <dbReference type="Proteomes" id="UP000007110"/>
    </source>
</evidence>
<dbReference type="InParanoid" id="A0A7M7NKB3"/>
<dbReference type="OrthoDB" id="2434995at2759"/>
<reference evidence="3" key="1">
    <citation type="submission" date="2015-02" db="EMBL/GenBank/DDBJ databases">
        <title>Genome sequencing for Strongylocentrotus purpuratus.</title>
        <authorList>
            <person name="Murali S."/>
            <person name="Liu Y."/>
            <person name="Vee V."/>
            <person name="English A."/>
            <person name="Wang M."/>
            <person name="Skinner E."/>
            <person name="Han Y."/>
            <person name="Muzny D.M."/>
            <person name="Worley K.C."/>
            <person name="Gibbs R.A."/>
        </authorList>
    </citation>
    <scope>NUCLEOTIDE SEQUENCE</scope>
</reference>
<keyword evidence="3" id="KW-1185">Reference proteome</keyword>
<feature type="compositionally biased region" description="Low complexity" evidence="1">
    <location>
        <begin position="695"/>
        <end position="707"/>
    </location>
</feature>
<feature type="region of interest" description="Disordered" evidence="1">
    <location>
        <begin position="583"/>
        <end position="617"/>
    </location>
</feature>
<feature type="compositionally biased region" description="Polar residues" evidence="1">
    <location>
        <begin position="599"/>
        <end position="608"/>
    </location>
</feature>
<name>A0A7M7NKB3_STRPU</name>
<dbReference type="AlphaFoldDB" id="A0A7M7NKB3"/>
<evidence type="ECO:0000313" key="2">
    <source>
        <dbReference type="EnsemblMetazoa" id="XP_030837910"/>
    </source>
</evidence>
<accession>A0A7M7NKB3</accession>
<reference evidence="2" key="2">
    <citation type="submission" date="2021-01" db="UniProtKB">
        <authorList>
            <consortium name="EnsemblMetazoa"/>
        </authorList>
    </citation>
    <scope>IDENTIFICATION</scope>
</reference>
<feature type="compositionally biased region" description="Polar residues" evidence="1">
    <location>
        <begin position="413"/>
        <end position="436"/>
    </location>
</feature>
<dbReference type="PANTHER" id="PTHR21446">
    <property type="entry name" value="DUF3504 DOMAIN-CONTAINING PROTEIN"/>
    <property type="match status" value="1"/>
</dbReference>
<dbReference type="InterPro" id="IPR052787">
    <property type="entry name" value="MAVS"/>
</dbReference>
<evidence type="ECO:0000256" key="1">
    <source>
        <dbReference type="SAM" id="MobiDB-lite"/>
    </source>
</evidence>
<feature type="compositionally biased region" description="Low complexity" evidence="1">
    <location>
        <begin position="399"/>
        <end position="412"/>
    </location>
</feature>
<proteinExistence type="predicted"/>
<sequence length="905" mass="102393">MAISIDSLKLDSLEVKEELVDEDYINHQVSVLMSDEELTPGSSAAGGVNEECEEEDDKLQGWINGPSNNYNAKRHTKYALSLFEIFSKRENVNFEDIDNKALDVLLSNFYKAARNKKGDLYALKSMQSIRFGLQRYFLESRGIDIIRSDEFSLSHKTFGAVSRKLKRFGKDKVRHHPQITVDDMARMQASLDLSIPQGLQHKVFLDTVLYFGRSGMRNLRTTRPGDFVLHQENNQLFYTFRENREAQMCAMPGNPRCPVANLKRYISKLNSNCEWMWQRPRQRFSDSEDPCIWYENSPLGKDNLSFMTRTISELAGCNKGYTIQSLRKSMTEKMLESLSRNDSTSQNRDYAITVIALPRSTSNSVVTRINKMITASPRVPVAAPITDSSMNIIELLLSSPSKNPSSVTASSSDKATNLQTMQQNTSVTSKSNTGVNEGTMTELTWIELPRKLVQSKDASTQWEKQPPTHSTHSTSTQDLYKPECGDDGELKQDGLGWCSEDEFMDSSEPSDVHIDGSSIVAWSRGDVEETTVAQSQEREQSNTPILRRIKEEMIEEIEEGDYQTLYVKEEYLEDECQDDDYAHVHLTSGGHPRLEAESPRSTQQTNSYRAPRQNGGPCIRSKTAYKMDQIACPAPQCETSWPARTPPEVLVTLIQLHARTAHPEPSTSAPVVNREVETPSTKPTTEAGIDRQQRLLHSSSSSLSPPLKAQESHTIEWQTILKNQERMLVILESFQNKKMTSSIDAEEEISDILEQRCPTIEDLLTFDHCLTGHPETESNKSLYKRRQEMLKQYLIIKAAGEREVRPAMRKMLEAVAEVGVLGKLSKCGQKRKGRSTEMNQKTSIQSLTFYKVIIRALRTRTPPIDQATANSHISDILKAYPRRKSAALQDTAKENTFDDTSEEDD</sequence>
<dbReference type="EnsemblMetazoa" id="XM_030982050">
    <property type="protein sequence ID" value="XP_030837910"/>
    <property type="gene ID" value="LOC100891607"/>
</dbReference>
<feature type="region of interest" description="Disordered" evidence="1">
    <location>
        <begin position="661"/>
        <end position="710"/>
    </location>
</feature>
<dbReference type="PANTHER" id="PTHR21446:SF12">
    <property type="entry name" value="POTASSIUM CHANNEL TETRAMERIZATION DOMAIN CONTAINING 1"/>
    <property type="match status" value="1"/>
</dbReference>
<dbReference type="GeneID" id="100891607"/>
<feature type="region of interest" description="Disordered" evidence="1">
    <location>
        <begin position="399"/>
        <end position="436"/>
    </location>
</feature>